<dbReference type="AlphaFoldDB" id="A0A087AGZ5"/>
<dbReference type="STRING" id="35760.BCHO_0125"/>
<organism evidence="9 10">
    <name type="scientific">Bifidobacterium choerinum</name>
    <dbReference type="NCBI Taxonomy" id="35760"/>
    <lineage>
        <taxon>Bacteria</taxon>
        <taxon>Bacillati</taxon>
        <taxon>Actinomycetota</taxon>
        <taxon>Actinomycetes</taxon>
        <taxon>Bifidobacteriales</taxon>
        <taxon>Bifidobacteriaceae</taxon>
        <taxon>Bifidobacterium</taxon>
    </lineage>
</organism>
<keyword evidence="4 7" id="KW-1133">Transmembrane helix</keyword>
<comment type="similarity">
    <text evidence="2">Belongs to the EamA transporter family.</text>
</comment>
<dbReference type="OrthoDB" id="9810818at2"/>
<dbReference type="SUPFAM" id="SSF103481">
    <property type="entry name" value="Multidrug resistance efflux transporter EmrE"/>
    <property type="match status" value="2"/>
</dbReference>
<accession>A0A087AGZ5</accession>
<feature type="transmembrane region" description="Helical" evidence="7">
    <location>
        <begin position="331"/>
        <end position="363"/>
    </location>
</feature>
<dbReference type="EMBL" id="JGYU01000002">
    <property type="protein sequence ID" value="KFI58045.1"/>
    <property type="molecule type" value="Genomic_DNA"/>
</dbReference>
<feature type="transmembrane region" description="Helical" evidence="7">
    <location>
        <begin position="77"/>
        <end position="98"/>
    </location>
</feature>
<sequence length="364" mass="38983">MTRNARGDRNGSNGSGDSDGELGGASTRQPADDTRSAQEQVQDLLNRSAHEERADAAQTLADETVATQSLEQTPKRMMVGVMYTLLGGALWGINGSVSKILMEGYHIAPLWLACVREIVAGLIFLGCAAVGSRHALAAAVKSVREYPMYLFTALTCVTLVQVAYLFSIHWTNAGTATVLQTVNLLMVLVYVCIRGKRKPTVKEIVGVTLAFSGVWLLATGGKVSSLALPLPGLLWGLADAFSCACLAIIPVMLIAKYGNFVVNGITFLLSGLLLTPFVQPWKDVPRLDVRGWGLLAFTIVVGTFVAFWLYMAGVVRIGSMRATMLSTIEPVMATITAVMWTGAVFTGTDLVGFALVIVMSFLVQ</sequence>
<dbReference type="GO" id="GO:0016020">
    <property type="term" value="C:membrane"/>
    <property type="evidence" value="ECO:0007669"/>
    <property type="project" value="UniProtKB-SubCell"/>
</dbReference>
<evidence type="ECO:0000313" key="9">
    <source>
        <dbReference type="EMBL" id="KFI58045.1"/>
    </source>
</evidence>
<keyword evidence="10" id="KW-1185">Reference proteome</keyword>
<dbReference type="InterPro" id="IPR050638">
    <property type="entry name" value="AA-Vitamin_Transporters"/>
</dbReference>
<dbReference type="InterPro" id="IPR037185">
    <property type="entry name" value="EmrE-like"/>
</dbReference>
<feature type="domain" description="EamA" evidence="8">
    <location>
        <begin position="79"/>
        <end position="218"/>
    </location>
</feature>
<feature type="transmembrane region" description="Helical" evidence="7">
    <location>
        <begin position="148"/>
        <end position="167"/>
    </location>
</feature>
<feature type="transmembrane region" description="Helical" evidence="7">
    <location>
        <begin position="204"/>
        <end position="221"/>
    </location>
</feature>
<feature type="region of interest" description="Disordered" evidence="6">
    <location>
        <begin position="1"/>
        <end position="42"/>
    </location>
</feature>
<evidence type="ECO:0000256" key="1">
    <source>
        <dbReference type="ARBA" id="ARBA00004141"/>
    </source>
</evidence>
<dbReference type="eggNOG" id="COG0697">
    <property type="taxonomic scope" value="Bacteria"/>
</dbReference>
<keyword evidence="3 7" id="KW-0812">Transmembrane</keyword>
<gene>
    <name evidence="9" type="ORF">BCHO_0125</name>
</gene>
<protein>
    <submittedName>
        <fullName evidence="9">Putative permease</fullName>
    </submittedName>
</protein>
<evidence type="ECO:0000256" key="2">
    <source>
        <dbReference type="ARBA" id="ARBA00007362"/>
    </source>
</evidence>
<feature type="transmembrane region" description="Helical" evidence="7">
    <location>
        <begin position="291"/>
        <end position="310"/>
    </location>
</feature>
<evidence type="ECO:0000313" key="10">
    <source>
        <dbReference type="Proteomes" id="UP000028995"/>
    </source>
</evidence>
<feature type="transmembrane region" description="Helical" evidence="7">
    <location>
        <begin position="173"/>
        <end position="192"/>
    </location>
</feature>
<proteinExistence type="inferred from homology"/>
<evidence type="ECO:0000259" key="8">
    <source>
        <dbReference type="Pfam" id="PF00892"/>
    </source>
</evidence>
<dbReference type="Proteomes" id="UP000028995">
    <property type="component" value="Unassembled WGS sequence"/>
</dbReference>
<evidence type="ECO:0000256" key="5">
    <source>
        <dbReference type="ARBA" id="ARBA00023136"/>
    </source>
</evidence>
<dbReference type="PANTHER" id="PTHR32322:SF2">
    <property type="entry name" value="EAMA DOMAIN-CONTAINING PROTEIN"/>
    <property type="match status" value="1"/>
</dbReference>
<feature type="transmembrane region" description="Helical" evidence="7">
    <location>
        <begin position="233"/>
        <end position="253"/>
    </location>
</feature>
<reference evidence="9 10" key="1">
    <citation type="submission" date="2014-03" db="EMBL/GenBank/DDBJ databases">
        <title>Genomics of Bifidobacteria.</title>
        <authorList>
            <person name="Ventura M."/>
            <person name="Milani C."/>
            <person name="Lugli G.A."/>
        </authorList>
    </citation>
    <scope>NUCLEOTIDE SEQUENCE [LARGE SCALE GENOMIC DNA]</scope>
    <source>
        <strain evidence="9 10">LMG 10510</strain>
    </source>
</reference>
<dbReference type="Pfam" id="PF00892">
    <property type="entry name" value="EamA"/>
    <property type="match status" value="2"/>
</dbReference>
<evidence type="ECO:0000256" key="6">
    <source>
        <dbReference type="SAM" id="MobiDB-lite"/>
    </source>
</evidence>
<evidence type="ECO:0000256" key="4">
    <source>
        <dbReference type="ARBA" id="ARBA00022989"/>
    </source>
</evidence>
<feature type="transmembrane region" description="Helical" evidence="7">
    <location>
        <begin position="118"/>
        <end position="136"/>
    </location>
</feature>
<dbReference type="InterPro" id="IPR000620">
    <property type="entry name" value="EamA_dom"/>
</dbReference>
<comment type="subcellular location">
    <subcellularLocation>
        <location evidence="1">Membrane</location>
        <topology evidence="1">Multi-pass membrane protein</topology>
    </subcellularLocation>
</comment>
<evidence type="ECO:0000256" key="3">
    <source>
        <dbReference type="ARBA" id="ARBA00022692"/>
    </source>
</evidence>
<name>A0A087AGZ5_9BIFI</name>
<feature type="domain" description="EamA" evidence="8">
    <location>
        <begin position="231"/>
        <end position="362"/>
    </location>
</feature>
<dbReference type="PANTHER" id="PTHR32322">
    <property type="entry name" value="INNER MEMBRANE TRANSPORTER"/>
    <property type="match status" value="1"/>
</dbReference>
<comment type="caution">
    <text evidence="9">The sequence shown here is derived from an EMBL/GenBank/DDBJ whole genome shotgun (WGS) entry which is preliminary data.</text>
</comment>
<feature type="transmembrane region" description="Helical" evidence="7">
    <location>
        <begin position="260"/>
        <end position="279"/>
    </location>
</feature>
<keyword evidence="5 7" id="KW-0472">Membrane</keyword>
<evidence type="ECO:0000256" key="7">
    <source>
        <dbReference type="SAM" id="Phobius"/>
    </source>
</evidence>